<dbReference type="AlphaFoldDB" id="A0A348HDN8"/>
<keyword evidence="1" id="KW-1133">Transmembrane helix</keyword>
<dbReference type="KEGG" id="zpl:ZBT109_0971"/>
<evidence type="ECO:0000313" key="2">
    <source>
        <dbReference type="EMBL" id="BBG29740.1"/>
    </source>
</evidence>
<accession>A0A348HDN8</accession>
<proteinExistence type="predicted"/>
<sequence length="435" mass="49186">MSIFLIVCTRIIFKRCNRCIEQGVIGLTTNNRYTAFVQLNANHTVDDALRFVDGGLQHVAFRRPPVTVVHDFRVLRHQTILQVSRFAVQRDGFDSAVRFQHDGAPWGFVAPTGFHAYIAVLDDIQTTDTVFATQTVQFGQQLVRCQFLAIQRNRITVAVGDFEVGRSIRSLLGADTPTPHVIFRFGPRVFQHAALIGDVQQVGIHRVRGFFLVLSVVYWDVVLFTVGHQFFTGVEIPFTPRRDDLDTRFERISAQLETHLVVTFTGSTVCDGIGTGFIGDFNQSSSDERTCDGSTQQVLTFIDGVGTEHREYIVTHEGFAQIFNVDFLDAQLTCLFSCRFDFFTLTQIGRERHDFTVVGFLKPFGDHGSIQPTRVGQHHLLHVGHAHLLLFVLIVVQPAYAIGGYLRTMHMKLLIPQYIVMYDLSYTTEDESRPI</sequence>
<keyword evidence="2" id="KW-0808">Transferase</keyword>
<reference evidence="2 3" key="1">
    <citation type="submission" date="2018-09" db="EMBL/GenBank/DDBJ databases">
        <title>Zymobacter palmae IAM14233 (=T109) whole genome analysis.</title>
        <authorList>
            <person name="Yanase H."/>
        </authorList>
    </citation>
    <scope>NUCLEOTIDE SEQUENCE [LARGE SCALE GENOMIC DNA]</scope>
    <source>
        <strain evidence="2 3">IAM14233</strain>
    </source>
</reference>
<evidence type="ECO:0000256" key="1">
    <source>
        <dbReference type="SAM" id="Phobius"/>
    </source>
</evidence>
<gene>
    <name evidence="2" type="ORF">ZBT109_0971</name>
</gene>
<dbReference type="GO" id="GO:0016301">
    <property type="term" value="F:kinase activity"/>
    <property type="evidence" value="ECO:0007669"/>
    <property type="project" value="UniProtKB-KW"/>
</dbReference>
<feature type="transmembrane region" description="Helical" evidence="1">
    <location>
        <begin position="386"/>
        <end position="406"/>
    </location>
</feature>
<organism evidence="2 3">
    <name type="scientific">Zymobacter palmae</name>
    <dbReference type="NCBI Taxonomy" id="33074"/>
    <lineage>
        <taxon>Bacteria</taxon>
        <taxon>Pseudomonadati</taxon>
        <taxon>Pseudomonadota</taxon>
        <taxon>Gammaproteobacteria</taxon>
        <taxon>Oceanospirillales</taxon>
        <taxon>Halomonadaceae</taxon>
        <taxon>Zymobacter group</taxon>
        <taxon>Zymobacter</taxon>
    </lineage>
</organism>
<name>A0A348HDN8_9GAMM</name>
<dbReference type="EMBL" id="AP018933">
    <property type="protein sequence ID" value="BBG29740.1"/>
    <property type="molecule type" value="Genomic_DNA"/>
</dbReference>
<protein>
    <submittedName>
        <fullName evidence="2">Sugar kinases, ribokinase family</fullName>
    </submittedName>
</protein>
<keyword evidence="1" id="KW-0812">Transmembrane</keyword>
<keyword evidence="2" id="KW-0418">Kinase</keyword>
<evidence type="ECO:0000313" key="3">
    <source>
        <dbReference type="Proteomes" id="UP000267342"/>
    </source>
</evidence>
<dbReference type="Proteomes" id="UP000267342">
    <property type="component" value="Chromosome"/>
</dbReference>
<keyword evidence="1" id="KW-0472">Membrane</keyword>
<keyword evidence="3" id="KW-1185">Reference proteome</keyword>